<evidence type="ECO:0000256" key="1">
    <source>
        <dbReference type="ARBA" id="ARBA00004123"/>
    </source>
</evidence>
<dbReference type="Proteomes" id="UP000000305">
    <property type="component" value="Unassembled WGS sequence"/>
</dbReference>
<dbReference type="SUPFAM" id="SSF50104">
    <property type="entry name" value="Translation proteins SH3-like domain"/>
    <property type="match status" value="1"/>
</dbReference>
<dbReference type="InterPro" id="IPR008991">
    <property type="entry name" value="Translation_prot_SH3-like_sf"/>
</dbReference>
<evidence type="ECO:0000256" key="12">
    <source>
        <dbReference type="SAM" id="MobiDB-lite"/>
    </source>
</evidence>
<feature type="domain" description="KOW" evidence="14">
    <location>
        <begin position="296"/>
        <end position="323"/>
    </location>
</feature>
<feature type="compositionally biased region" description="Acidic residues" evidence="12">
    <location>
        <begin position="105"/>
        <end position="115"/>
    </location>
</feature>
<dbReference type="CDD" id="cd06083">
    <property type="entry name" value="KOW_Spt5_3"/>
    <property type="match status" value="1"/>
</dbReference>
<dbReference type="InterPro" id="IPR017071">
    <property type="entry name" value="TF_Spt5_eukaryote"/>
</dbReference>
<keyword evidence="4" id="KW-0678">Repressor</keyword>
<keyword evidence="5" id="KW-0597">Phosphoprotein</keyword>
<dbReference type="InterPro" id="IPR022581">
    <property type="entry name" value="Spt5_N"/>
</dbReference>
<protein>
    <recommendedName>
        <fullName evidence="3 11">Transcription elongation factor SPT5</fullName>
    </recommendedName>
</protein>
<dbReference type="InterPro" id="IPR041975">
    <property type="entry name" value="KOW_Spt5_2"/>
</dbReference>
<evidence type="ECO:0000256" key="2">
    <source>
        <dbReference type="ARBA" id="ARBA00006956"/>
    </source>
</evidence>
<dbReference type="SMART" id="SM00739">
    <property type="entry name" value="KOW"/>
    <property type="match status" value="6"/>
</dbReference>
<dbReference type="CDD" id="cd09888">
    <property type="entry name" value="NGN_Euk"/>
    <property type="match status" value="1"/>
</dbReference>
<sequence>MSDSEDSNFSDRKEALSDAESSDNDSGGRSHKAVNKKTLKKDKSKKKKKRDKGAKKSKRHRGSDSEEEEDDEEVEEEEEDEDEEEVNGGRRKRKKSDRFGGFILEEAEVDDEVEDEEEWEDGAENYGLVGNEVDEMGPTAREIDGRRRQQQMWDSKEEEVEEYFRKKYADEATVTRHFGDGGEDMTDEITQQTLLPGVKDPNLWMVKCRLGEEKQTVFQLMRKFIAYQFTEEPLQIKSIVSPEGVKGYIYVEAFKQTHVKQAIDGIGSLRMGLYSQQMVPIKEMTDVLRVVKEQSVMKPKSWVRLKRGIFKDDIAQVDYVDVAQNQVHLKLIPRIDYSRPRGALRTAQSDAEAKKKRKIRPPLKLFDLEAIRAVGGEVTSDGDFLIFEGNRYSRKGFLYKNFSMTAILADGVKPTLIELERFEEAVEGVDMAVRIVSGKEEATHNFATGDAVEVCEGELIHLRGKIVAIDGNKITVMPRHEDLKDPLEFQAHELKKYFSMGDHVRVIAGRYENDTGLIVRVEDNMVVLFSDLTMHELKVLPRDLQLCSDMATGVDSMGQYQWGDLVQLDAQSVGVIVRLERENFQVLNMHGKVVAVRPQALQRRKENRQAVALDSEQNTIQRKDIVKVIDGPHSGRQGEIRHLYRNFAFLHSRMMLENGGIFVCKTRHLVLAGGSKGAASGSPAVSSLGYMSPRISSPMHPSGGGGGGGGGRGGGGGGFGRGGRIGRDRDLIGKTIKVTQGPYKGHIGIVKDATDSTARVELHSKCQTVSVDRTRIAVVGGPSKSGAVSTYSQTPASQAEGRDTPMYASGSRTPMYGSQTPLYDGSRTPHYGGMTPSHDGSRTPGQSGAWDPTVTNTPARSTDYGDLDNWDDQSPSPAYNPATPGSAYHVDTPQGPYTPHTPGTSYGSDHTYSPYQPSPSPAPYQASPSPSGYAPTPSPSTGLPFHPSPGMASSYTSPSPMSYSPMTPGVAPSPLNPQTPGAGMDSLSSQDWYTTDIEVRFKDSHSDAGLSGQSGIIRGISGGMCSLFLPAEDRVVTVAGELLEPIVPSRRDRVKIILGEERESCGQLLSIDHQEGVVKLESGDVRMFQLRYLCKMTAR</sequence>
<feature type="domain" description="KOW" evidence="14">
    <location>
        <begin position="1047"/>
        <end position="1074"/>
    </location>
</feature>
<dbReference type="FunCoup" id="E9HR94">
    <property type="interactions" value="2098"/>
</dbReference>
<dbReference type="Pfam" id="PF11942">
    <property type="entry name" value="Spt5_N"/>
    <property type="match status" value="1"/>
</dbReference>
<dbReference type="InterPro" id="IPR041980">
    <property type="entry name" value="KOW_Spt5_6_metazoa"/>
</dbReference>
<dbReference type="FunFam" id="2.30.30.30:FF:000016">
    <property type="entry name" value="Transcription elongation factor SPT5"/>
    <property type="match status" value="1"/>
</dbReference>
<keyword evidence="17" id="KW-1185">Reference proteome</keyword>
<dbReference type="Gene3D" id="3.30.70.940">
    <property type="entry name" value="NusG, N-terminal domain"/>
    <property type="match status" value="1"/>
</dbReference>
<dbReference type="KEGG" id="dpx:DAPPUDRAFT_303545"/>
<dbReference type="OMA" id="YPVGYMN"/>
<keyword evidence="7" id="KW-0805">Transcription regulation</keyword>
<dbReference type="InterPro" id="IPR006645">
    <property type="entry name" value="NGN-like_dom"/>
</dbReference>
<keyword evidence="6" id="KW-0677">Repeat</keyword>
<dbReference type="SMART" id="SM00738">
    <property type="entry name" value="NGN"/>
    <property type="match status" value="1"/>
</dbReference>
<name>E9HR94_DAPPU</name>
<dbReference type="Pfam" id="PF03439">
    <property type="entry name" value="Spt5-NGN"/>
    <property type="match status" value="1"/>
</dbReference>
<dbReference type="InterPro" id="IPR041977">
    <property type="entry name" value="KOW_Spt5_4"/>
</dbReference>
<feature type="domain" description="KOW" evidence="14">
    <location>
        <begin position="619"/>
        <end position="646"/>
    </location>
</feature>
<feature type="compositionally biased region" description="Gly residues" evidence="12">
    <location>
        <begin position="702"/>
        <end position="723"/>
    </location>
</feature>
<dbReference type="Pfam" id="PF23291">
    <property type="entry name" value="KOW4_SPT5"/>
    <property type="match status" value="1"/>
</dbReference>
<dbReference type="InterPro" id="IPR041978">
    <property type="entry name" value="KOW_Spt5_5"/>
</dbReference>
<dbReference type="InterPro" id="IPR057934">
    <property type="entry name" value="KOW_Spt5_7"/>
</dbReference>
<keyword evidence="9 11" id="KW-0804">Transcription</keyword>
<dbReference type="Gene3D" id="2.30.30.30">
    <property type="match status" value="3"/>
</dbReference>
<evidence type="ECO:0000259" key="14">
    <source>
        <dbReference type="SMART" id="SM00739"/>
    </source>
</evidence>
<gene>
    <name evidence="16" type="ORF">DAPPUDRAFT_303545</name>
</gene>
<feature type="domain" description="KOW" evidence="14">
    <location>
        <begin position="729"/>
        <end position="756"/>
    </location>
</feature>
<feature type="compositionally biased region" description="Polar residues" evidence="12">
    <location>
        <begin position="786"/>
        <end position="797"/>
    </location>
</feature>
<dbReference type="InterPro" id="IPR005824">
    <property type="entry name" value="KOW"/>
</dbReference>
<dbReference type="FunFam" id="3.30.70.940:FF:000003">
    <property type="entry name" value="Transcription elongation factor SPT5"/>
    <property type="match status" value="1"/>
</dbReference>
<feature type="region of interest" description="Disordered" evidence="12">
    <location>
        <begin position="782"/>
        <end position="988"/>
    </location>
</feature>
<evidence type="ECO:0000256" key="7">
    <source>
        <dbReference type="ARBA" id="ARBA00023015"/>
    </source>
</evidence>
<organism evidence="16 17">
    <name type="scientific">Daphnia pulex</name>
    <name type="common">Water flea</name>
    <dbReference type="NCBI Taxonomy" id="6669"/>
    <lineage>
        <taxon>Eukaryota</taxon>
        <taxon>Metazoa</taxon>
        <taxon>Ecdysozoa</taxon>
        <taxon>Arthropoda</taxon>
        <taxon>Crustacea</taxon>
        <taxon>Branchiopoda</taxon>
        <taxon>Diplostraca</taxon>
        <taxon>Cladocera</taxon>
        <taxon>Anomopoda</taxon>
        <taxon>Daphniidae</taxon>
        <taxon>Daphnia</taxon>
    </lineage>
</organism>
<keyword evidence="8" id="KW-0010">Activator</keyword>
<feature type="domain" description="Spt5 C-terminal" evidence="15">
    <location>
        <begin position="801"/>
        <end position="930"/>
    </location>
</feature>
<dbReference type="Pfam" id="PF23037">
    <property type="entry name" value="KOWx_SPT5"/>
    <property type="match status" value="1"/>
</dbReference>
<accession>E9HR94</accession>
<dbReference type="Pfam" id="PF23284">
    <property type="entry name" value="KOW2_Spt5"/>
    <property type="match status" value="1"/>
</dbReference>
<dbReference type="CDD" id="cd06082">
    <property type="entry name" value="KOW_Spt5_2"/>
    <property type="match status" value="1"/>
</dbReference>
<dbReference type="Pfam" id="PF23042">
    <property type="entry name" value="KOW1_SPT5"/>
    <property type="match status" value="1"/>
</dbReference>
<comment type="subcellular location">
    <subcellularLocation>
        <location evidence="1 11">Nucleus</location>
    </subcellularLocation>
</comment>
<feature type="region of interest" description="Disordered" evidence="12">
    <location>
        <begin position="1"/>
        <end position="115"/>
    </location>
</feature>
<evidence type="ECO:0000256" key="8">
    <source>
        <dbReference type="ARBA" id="ARBA00023159"/>
    </source>
</evidence>
<dbReference type="CDD" id="cd06081">
    <property type="entry name" value="KOW_Spt5_1"/>
    <property type="match status" value="1"/>
</dbReference>
<dbReference type="Pfam" id="PF23287">
    <property type="entry name" value="KOW7_SPT5"/>
    <property type="match status" value="1"/>
</dbReference>
<evidence type="ECO:0000256" key="11">
    <source>
        <dbReference type="PIRNR" id="PIRNR036945"/>
    </source>
</evidence>
<evidence type="ECO:0000256" key="3">
    <source>
        <dbReference type="ARBA" id="ARBA00020181"/>
    </source>
</evidence>
<dbReference type="OrthoDB" id="28901at2759"/>
<dbReference type="GO" id="GO:0003729">
    <property type="term" value="F:mRNA binding"/>
    <property type="evidence" value="ECO:0000318"/>
    <property type="project" value="GO_Central"/>
</dbReference>
<keyword evidence="10 11" id="KW-0539">Nucleus</keyword>
<dbReference type="Pfam" id="PF23288">
    <property type="entry name" value="KOW6_SPT5"/>
    <property type="match status" value="1"/>
</dbReference>
<dbReference type="PIRSF" id="PIRSF036945">
    <property type="entry name" value="Spt5"/>
    <property type="match status" value="1"/>
</dbReference>
<dbReference type="eggNOG" id="KOG1999">
    <property type="taxonomic scope" value="Eukaryota"/>
</dbReference>
<dbReference type="InterPro" id="IPR024945">
    <property type="entry name" value="Spt5_C_dom"/>
</dbReference>
<dbReference type="SMART" id="SM01104">
    <property type="entry name" value="CTD"/>
    <property type="match status" value="1"/>
</dbReference>
<dbReference type="PhylomeDB" id="E9HR94"/>
<feature type="compositionally biased region" description="Polar residues" evidence="12">
    <location>
        <begin position="901"/>
        <end position="911"/>
    </location>
</feature>
<evidence type="ECO:0000259" key="13">
    <source>
        <dbReference type="SMART" id="SM00738"/>
    </source>
</evidence>
<feature type="domain" description="KOW" evidence="14">
    <location>
        <begin position="445"/>
        <end position="472"/>
    </location>
</feature>
<dbReference type="InterPro" id="IPR041973">
    <property type="entry name" value="KOW_Spt5_1"/>
</dbReference>
<dbReference type="FunFam" id="2.30.30.30:FF:000017">
    <property type="entry name" value="Transcription elongation factor SPT5"/>
    <property type="match status" value="1"/>
</dbReference>
<dbReference type="InterPro" id="IPR005100">
    <property type="entry name" value="NGN-domain"/>
</dbReference>
<evidence type="ECO:0000256" key="5">
    <source>
        <dbReference type="ARBA" id="ARBA00022553"/>
    </source>
</evidence>
<dbReference type="PANTHER" id="PTHR11125">
    <property type="entry name" value="SUPPRESSOR OF TY 5"/>
    <property type="match status" value="1"/>
</dbReference>
<dbReference type="InterPro" id="IPR041976">
    <property type="entry name" value="KOW_Spt5_3"/>
</dbReference>
<dbReference type="InterPro" id="IPR036735">
    <property type="entry name" value="NGN_dom_sf"/>
</dbReference>
<feature type="domain" description="NusG-like N-terminal" evidence="13">
    <location>
        <begin position="200"/>
        <end position="291"/>
    </location>
</feature>
<proteinExistence type="inferred from homology"/>
<dbReference type="Pfam" id="PF23290">
    <property type="entry name" value="KOW5_SPT5"/>
    <property type="match status" value="1"/>
</dbReference>
<feature type="compositionally biased region" description="Low complexity" evidence="12">
    <location>
        <begin position="923"/>
        <end position="935"/>
    </location>
</feature>
<dbReference type="Pfam" id="PF00467">
    <property type="entry name" value="KOW"/>
    <property type="match status" value="1"/>
</dbReference>
<dbReference type="GO" id="GO:0032784">
    <property type="term" value="P:regulation of DNA-templated transcription elongation"/>
    <property type="evidence" value="ECO:0007669"/>
    <property type="project" value="InterPro"/>
</dbReference>
<evidence type="ECO:0000256" key="10">
    <source>
        <dbReference type="ARBA" id="ARBA00023242"/>
    </source>
</evidence>
<dbReference type="GO" id="GO:0032044">
    <property type="term" value="C:DSIF complex"/>
    <property type="evidence" value="ECO:0000318"/>
    <property type="project" value="GO_Central"/>
</dbReference>
<feature type="domain" description="KOW" evidence="14">
    <location>
        <begin position="497"/>
        <end position="524"/>
    </location>
</feature>
<dbReference type="InterPro" id="IPR014722">
    <property type="entry name" value="Rib_uL2_dom2"/>
</dbReference>
<feature type="compositionally biased region" description="Low complexity" evidence="12">
    <location>
        <begin position="953"/>
        <end position="968"/>
    </location>
</feature>
<feature type="compositionally biased region" description="Basic residues" evidence="12">
    <location>
        <begin position="29"/>
        <end position="61"/>
    </location>
</feature>
<comment type="similarity">
    <text evidence="2 11">Belongs to the SPT5 family.</text>
</comment>
<dbReference type="GO" id="GO:0006368">
    <property type="term" value="P:transcription elongation by RNA polymerase II"/>
    <property type="evidence" value="ECO:0000318"/>
    <property type="project" value="GO_Central"/>
</dbReference>
<dbReference type="CDD" id="cd06084">
    <property type="entry name" value="KOW_Spt5_4"/>
    <property type="match status" value="1"/>
</dbReference>
<dbReference type="STRING" id="6669.E9HR94"/>
<dbReference type="FunFam" id="2.30.30.30:FF:000013">
    <property type="entry name" value="Transcription elongation factor SPT5"/>
    <property type="match status" value="1"/>
</dbReference>
<evidence type="ECO:0000256" key="4">
    <source>
        <dbReference type="ARBA" id="ARBA00022491"/>
    </source>
</evidence>
<dbReference type="PANTHER" id="PTHR11125:SF7">
    <property type="entry name" value="TRANSCRIPTION ELONGATION FACTOR SPT5"/>
    <property type="match status" value="1"/>
</dbReference>
<dbReference type="InterPro" id="IPR039659">
    <property type="entry name" value="SPT5"/>
</dbReference>
<dbReference type="AlphaFoldDB" id="E9HR94"/>
<dbReference type="InterPro" id="IPR039385">
    <property type="entry name" value="NGN_Euk"/>
</dbReference>
<dbReference type="InParanoid" id="E9HR94"/>
<feature type="compositionally biased region" description="Acidic residues" evidence="12">
    <location>
        <begin position="65"/>
        <end position="86"/>
    </location>
</feature>
<evidence type="ECO:0000256" key="6">
    <source>
        <dbReference type="ARBA" id="ARBA00022737"/>
    </source>
</evidence>
<dbReference type="GO" id="GO:0006357">
    <property type="term" value="P:regulation of transcription by RNA polymerase II"/>
    <property type="evidence" value="ECO:0007669"/>
    <property type="project" value="InterPro"/>
</dbReference>
<evidence type="ECO:0000259" key="15">
    <source>
        <dbReference type="SMART" id="SM01104"/>
    </source>
</evidence>
<dbReference type="Pfam" id="PF12815">
    <property type="entry name" value="CTD"/>
    <property type="match status" value="1"/>
</dbReference>
<evidence type="ECO:0000313" key="17">
    <source>
        <dbReference type="Proteomes" id="UP000000305"/>
    </source>
</evidence>
<evidence type="ECO:0000313" key="16">
    <source>
        <dbReference type="EMBL" id="EFX65744.1"/>
    </source>
</evidence>
<dbReference type="EMBL" id="GL732732">
    <property type="protein sequence ID" value="EFX65744.1"/>
    <property type="molecule type" value="Genomic_DNA"/>
</dbReference>
<feature type="region of interest" description="Disordered" evidence="12">
    <location>
        <begin position="694"/>
        <end position="726"/>
    </location>
</feature>
<dbReference type="CDD" id="cd06086">
    <property type="entry name" value="KOW_Spt5_6"/>
    <property type="match status" value="1"/>
</dbReference>
<reference evidence="16 17" key="1">
    <citation type="journal article" date="2011" name="Science">
        <title>The ecoresponsive genome of Daphnia pulex.</title>
        <authorList>
            <person name="Colbourne J.K."/>
            <person name="Pfrender M.E."/>
            <person name="Gilbert D."/>
            <person name="Thomas W.K."/>
            <person name="Tucker A."/>
            <person name="Oakley T.H."/>
            <person name="Tokishita S."/>
            <person name="Aerts A."/>
            <person name="Arnold G.J."/>
            <person name="Basu M.K."/>
            <person name="Bauer D.J."/>
            <person name="Caceres C.E."/>
            <person name="Carmel L."/>
            <person name="Casola C."/>
            <person name="Choi J.H."/>
            <person name="Detter J.C."/>
            <person name="Dong Q."/>
            <person name="Dusheyko S."/>
            <person name="Eads B.D."/>
            <person name="Frohlich T."/>
            <person name="Geiler-Samerotte K.A."/>
            <person name="Gerlach D."/>
            <person name="Hatcher P."/>
            <person name="Jogdeo S."/>
            <person name="Krijgsveld J."/>
            <person name="Kriventseva E.V."/>
            <person name="Kultz D."/>
            <person name="Laforsch C."/>
            <person name="Lindquist E."/>
            <person name="Lopez J."/>
            <person name="Manak J.R."/>
            <person name="Muller J."/>
            <person name="Pangilinan J."/>
            <person name="Patwardhan R.P."/>
            <person name="Pitluck S."/>
            <person name="Pritham E.J."/>
            <person name="Rechtsteiner A."/>
            <person name="Rho M."/>
            <person name="Rogozin I.B."/>
            <person name="Sakarya O."/>
            <person name="Salamov A."/>
            <person name="Schaack S."/>
            <person name="Shapiro H."/>
            <person name="Shiga Y."/>
            <person name="Skalitzky C."/>
            <person name="Smith Z."/>
            <person name="Souvorov A."/>
            <person name="Sung W."/>
            <person name="Tang Z."/>
            <person name="Tsuchiya D."/>
            <person name="Tu H."/>
            <person name="Vos H."/>
            <person name="Wang M."/>
            <person name="Wolf Y.I."/>
            <person name="Yamagata H."/>
            <person name="Yamada T."/>
            <person name="Ye Y."/>
            <person name="Shaw J.R."/>
            <person name="Andrews J."/>
            <person name="Crease T.J."/>
            <person name="Tang H."/>
            <person name="Lucas S.M."/>
            <person name="Robertson H.M."/>
            <person name="Bork P."/>
            <person name="Koonin E.V."/>
            <person name="Zdobnov E.M."/>
            <person name="Grigoriev I.V."/>
            <person name="Lynch M."/>
            <person name="Boore J.L."/>
        </authorList>
    </citation>
    <scope>NUCLEOTIDE SEQUENCE [LARGE SCALE GENOMIC DNA]</scope>
</reference>
<dbReference type="CDD" id="cd06085">
    <property type="entry name" value="KOW_Spt5_5"/>
    <property type="match status" value="1"/>
</dbReference>
<evidence type="ECO:0000256" key="9">
    <source>
        <dbReference type="ARBA" id="ARBA00023163"/>
    </source>
</evidence>
<feature type="compositionally biased region" description="Polar residues" evidence="12">
    <location>
        <begin position="810"/>
        <end position="821"/>
    </location>
</feature>
<dbReference type="HOGENOM" id="CLU_003537_0_0_1"/>
<dbReference type="InterPro" id="IPR057936">
    <property type="entry name" value="KOWx_Spt5"/>
</dbReference>